<protein>
    <submittedName>
        <fullName evidence="2">Uncharacterized protein</fullName>
    </submittedName>
</protein>
<evidence type="ECO:0000256" key="1">
    <source>
        <dbReference type="SAM" id="MobiDB-lite"/>
    </source>
</evidence>
<reference evidence="2" key="1">
    <citation type="submission" date="2022-03" db="EMBL/GenBank/DDBJ databases">
        <authorList>
            <person name="Sayadi A."/>
        </authorList>
    </citation>
    <scope>NUCLEOTIDE SEQUENCE</scope>
</reference>
<feature type="region of interest" description="Disordered" evidence="1">
    <location>
        <begin position="1"/>
        <end position="21"/>
    </location>
</feature>
<comment type="caution">
    <text evidence="2">The sequence shown here is derived from an EMBL/GenBank/DDBJ whole genome shotgun (WGS) entry which is preliminary data.</text>
</comment>
<gene>
    <name evidence="2" type="ORF">ACAOBT_LOCUS21177</name>
</gene>
<evidence type="ECO:0000313" key="2">
    <source>
        <dbReference type="EMBL" id="CAH1992929.1"/>
    </source>
</evidence>
<keyword evidence="3" id="KW-1185">Reference proteome</keyword>
<name>A0A9P0PQC5_ACAOB</name>
<dbReference type="Proteomes" id="UP001152888">
    <property type="component" value="Unassembled WGS sequence"/>
</dbReference>
<dbReference type="EMBL" id="CAKOFQ010007159">
    <property type="protein sequence ID" value="CAH1992929.1"/>
    <property type="molecule type" value="Genomic_DNA"/>
</dbReference>
<dbReference type="AlphaFoldDB" id="A0A9P0PQC5"/>
<proteinExistence type="predicted"/>
<accession>A0A9P0PQC5</accession>
<organism evidence="2 3">
    <name type="scientific">Acanthoscelides obtectus</name>
    <name type="common">Bean weevil</name>
    <name type="synonym">Bruchus obtectus</name>
    <dbReference type="NCBI Taxonomy" id="200917"/>
    <lineage>
        <taxon>Eukaryota</taxon>
        <taxon>Metazoa</taxon>
        <taxon>Ecdysozoa</taxon>
        <taxon>Arthropoda</taxon>
        <taxon>Hexapoda</taxon>
        <taxon>Insecta</taxon>
        <taxon>Pterygota</taxon>
        <taxon>Neoptera</taxon>
        <taxon>Endopterygota</taxon>
        <taxon>Coleoptera</taxon>
        <taxon>Polyphaga</taxon>
        <taxon>Cucujiformia</taxon>
        <taxon>Chrysomeloidea</taxon>
        <taxon>Chrysomelidae</taxon>
        <taxon>Bruchinae</taxon>
        <taxon>Bruchini</taxon>
        <taxon>Acanthoscelides</taxon>
    </lineage>
</organism>
<sequence length="78" mass="8884">MSSSEYHNSENEGAGPSKKKKLNIIKYLRKAGPKRNILKSGSNRKKMNTLLCSACAIKIFLLMRCTLNYANLRKSREH</sequence>
<evidence type="ECO:0000313" key="3">
    <source>
        <dbReference type="Proteomes" id="UP001152888"/>
    </source>
</evidence>